<evidence type="ECO:0000259" key="2">
    <source>
        <dbReference type="Pfam" id="PF00582"/>
    </source>
</evidence>
<accession>A0ABX1ZLY5</accession>
<organism evidence="3 4">
    <name type="scientific">Paenibacillus planticolens</name>
    <dbReference type="NCBI Taxonomy" id="2654976"/>
    <lineage>
        <taxon>Bacteria</taxon>
        <taxon>Bacillati</taxon>
        <taxon>Bacillota</taxon>
        <taxon>Bacilli</taxon>
        <taxon>Bacillales</taxon>
        <taxon>Paenibacillaceae</taxon>
        <taxon>Paenibacillus</taxon>
    </lineage>
</organism>
<keyword evidence="4" id="KW-1185">Reference proteome</keyword>
<proteinExistence type="inferred from homology"/>
<evidence type="ECO:0000313" key="3">
    <source>
        <dbReference type="EMBL" id="NOV01077.1"/>
    </source>
</evidence>
<dbReference type="Gene3D" id="3.40.50.620">
    <property type="entry name" value="HUPs"/>
    <property type="match status" value="1"/>
</dbReference>
<dbReference type="PANTHER" id="PTHR46268:SF6">
    <property type="entry name" value="UNIVERSAL STRESS PROTEIN UP12"/>
    <property type="match status" value="1"/>
</dbReference>
<dbReference type="Pfam" id="PF00582">
    <property type="entry name" value="Usp"/>
    <property type="match status" value="1"/>
</dbReference>
<dbReference type="EMBL" id="WHNZ01000026">
    <property type="protein sequence ID" value="NOV01077.1"/>
    <property type="molecule type" value="Genomic_DNA"/>
</dbReference>
<sequence length="204" mass="22504">MSEHRVLSPSSRCRDNIISLSFLRYACYSRRKFDDVFQMGEFWFERTQIGVLMSRTRDQRRKSHMYNHILVPIDGSGQSDRALDHAIKLAKHVSPNARVTVLYVNQQLILNEPPISVPLNDTLAEEGRSMLESASAKLAGSGLLFDGVTLTGDPSTVICSIADADGHDLIVMGSRGVGLMSEILLGSVSHSVIKHANCPVLIIK</sequence>
<dbReference type="CDD" id="cd00293">
    <property type="entry name" value="USP-like"/>
    <property type="match status" value="1"/>
</dbReference>
<protein>
    <recommendedName>
        <fullName evidence="2">UspA domain-containing protein</fullName>
    </recommendedName>
</protein>
<evidence type="ECO:0000313" key="4">
    <source>
        <dbReference type="Proteomes" id="UP000618579"/>
    </source>
</evidence>
<dbReference type="InterPro" id="IPR014729">
    <property type="entry name" value="Rossmann-like_a/b/a_fold"/>
</dbReference>
<dbReference type="InterPro" id="IPR006016">
    <property type="entry name" value="UspA"/>
</dbReference>
<reference evidence="3 4" key="1">
    <citation type="submission" date="2019-10" db="EMBL/GenBank/DDBJ databases">
        <title>Description of Paenibacillus pedi sp. nov.</title>
        <authorList>
            <person name="Carlier A."/>
            <person name="Qi S."/>
        </authorList>
    </citation>
    <scope>NUCLEOTIDE SEQUENCE [LARGE SCALE GENOMIC DNA]</scope>
    <source>
        <strain evidence="3 4">LMG 31457</strain>
    </source>
</reference>
<gene>
    <name evidence="3" type="ORF">GC097_13750</name>
</gene>
<evidence type="ECO:0000256" key="1">
    <source>
        <dbReference type="ARBA" id="ARBA00008791"/>
    </source>
</evidence>
<dbReference type="PRINTS" id="PR01438">
    <property type="entry name" value="UNVRSLSTRESS"/>
</dbReference>
<comment type="caution">
    <text evidence="3">The sequence shown here is derived from an EMBL/GenBank/DDBJ whole genome shotgun (WGS) entry which is preliminary data.</text>
</comment>
<dbReference type="PANTHER" id="PTHR46268">
    <property type="entry name" value="STRESS RESPONSE PROTEIN NHAX"/>
    <property type="match status" value="1"/>
</dbReference>
<dbReference type="InterPro" id="IPR006015">
    <property type="entry name" value="Universal_stress_UspA"/>
</dbReference>
<comment type="similarity">
    <text evidence="1">Belongs to the universal stress protein A family.</text>
</comment>
<dbReference type="SUPFAM" id="SSF52402">
    <property type="entry name" value="Adenine nucleotide alpha hydrolases-like"/>
    <property type="match status" value="1"/>
</dbReference>
<feature type="domain" description="UspA" evidence="2">
    <location>
        <begin position="65"/>
        <end position="204"/>
    </location>
</feature>
<dbReference type="Proteomes" id="UP000618579">
    <property type="component" value="Unassembled WGS sequence"/>
</dbReference>
<name>A0ABX1ZLY5_9BACL</name>